<keyword evidence="1" id="KW-0560">Oxidoreductase</keyword>
<gene>
    <name evidence="1" type="ORF">B1202_03600</name>
</gene>
<protein>
    <submittedName>
        <fullName evidence="1">Antibiotic biosynthesis monooxygenase</fullName>
    </submittedName>
</protein>
<dbReference type="InterPro" id="IPR052936">
    <property type="entry name" value="Jasmonate_Hydroxylase-like"/>
</dbReference>
<accession>A0A1T1H4W9</accession>
<dbReference type="Gene3D" id="3.30.70.100">
    <property type="match status" value="1"/>
</dbReference>
<evidence type="ECO:0000313" key="2">
    <source>
        <dbReference type="Proteomes" id="UP000191160"/>
    </source>
</evidence>
<proteinExistence type="predicted"/>
<dbReference type="PANTHER" id="PTHR37811:SF2">
    <property type="entry name" value="ABM DOMAIN-CONTAINING PROTEIN"/>
    <property type="match status" value="1"/>
</dbReference>
<sequence length="96" mass="11505">MQYVVIFKARIRTLDELYFSTAQQLRDKALTHFNCQHFEALTEGEHEIALSYWNTLEDIRAWQQDAQHLVAQQLGKNQWYASFSVEICEVLRRYHN</sequence>
<dbReference type="PANTHER" id="PTHR37811">
    <property type="entry name" value="BLL5343 PROTEIN"/>
    <property type="match status" value="1"/>
</dbReference>
<keyword evidence="2" id="KW-1185">Reference proteome</keyword>
<dbReference type="EMBL" id="MVKX01000002">
    <property type="protein sequence ID" value="OOV84727.1"/>
    <property type="molecule type" value="Genomic_DNA"/>
</dbReference>
<dbReference type="AlphaFoldDB" id="A0A1T1H4W9"/>
<dbReference type="SUPFAM" id="SSF54909">
    <property type="entry name" value="Dimeric alpha+beta barrel"/>
    <property type="match status" value="1"/>
</dbReference>
<evidence type="ECO:0000313" key="1">
    <source>
        <dbReference type="EMBL" id="OOV84727.1"/>
    </source>
</evidence>
<dbReference type="RefSeq" id="WP_078189242.1">
    <property type="nucleotide sequence ID" value="NZ_JAMCOY010000047.1"/>
</dbReference>
<dbReference type="InterPro" id="IPR011008">
    <property type="entry name" value="Dimeric_a/b-barrel"/>
</dbReference>
<keyword evidence="1" id="KW-0503">Monooxygenase</keyword>
<dbReference type="Proteomes" id="UP000191160">
    <property type="component" value="Unassembled WGS sequence"/>
</dbReference>
<dbReference type="GO" id="GO:0004497">
    <property type="term" value="F:monooxygenase activity"/>
    <property type="evidence" value="ECO:0007669"/>
    <property type="project" value="UniProtKB-KW"/>
</dbReference>
<organism evidence="1 2">
    <name type="scientific">Acinetobacter amyesii</name>
    <dbReference type="NCBI Taxonomy" id="2942470"/>
    <lineage>
        <taxon>Bacteria</taxon>
        <taxon>Pseudomonadati</taxon>
        <taxon>Pseudomonadota</taxon>
        <taxon>Gammaproteobacteria</taxon>
        <taxon>Moraxellales</taxon>
        <taxon>Moraxellaceae</taxon>
        <taxon>Acinetobacter</taxon>
    </lineage>
</organism>
<reference evidence="1 2" key="1">
    <citation type="submission" date="2017-02" db="EMBL/GenBank/DDBJ databases">
        <title>Acinetobacter sp. ANC 4945, whole genome shotgun sequencing project.</title>
        <authorList>
            <person name="Radolfova-Krizova L."/>
            <person name="Al Atrouni A."/>
            <person name="Nemec A."/>
        </authorList>
    </citation>
    <scope>NUCLEOTIDE SEQUENCE [LARGE SCALE GENOMIC DNA]</scope>
    <source>
        <strain evidence="1 2">ANC 4945</strain>
    </source>
</reference>
<name>A0A1T1H4W9_9GAMM</name>
<comment type="caution">
    <text evidence="1">The sequence shown here is derived from an EMBL/GenBank/DDBJ whole genome shotgun (WGS) entry which is preliminary data.</text>
</comment>